<evidence type="ECO:0000313" key="4">
    <source>
        <dbReference type="EMBL" id="TGL36827.1"/>
    </source>
</evidence>
<feature type="region of interest" description="Disordered" evidence="1">
    <location>
        <begin position="773"/>
        <end position="794"/>
    </location>
</feature>
<evidence type="ECO:0000259" key="3">
    <source>
        <dbReference type="Pfam" id="PF24406"/>
    </source>
</evidence>
<dbReference type="RefSeq" id="WP_135613766.1">
    <property type="nucleotide sequence ID" value="NZ_RQFY01000001.1"/>
</dbReference>
<evidence type="ECO:0000259" key="2">
    <source>
        <dbReference type="Pfam" id="PF00149"/>
    </source>
</evidence>
<reference evidence="4" key="1">
    <citation type="journal article" date="2019" name="PLoS Negl. Trop. Dis.">
        <title>Revisiting the worldwide diversity of Leptospira species in the environment.</title>
        <authorList>
            <person name="Vincent A.T."/>
            <person name="Schiettekatte O."/>
            <person name="Bourhy P."/>
            <person name="Veyrier F.J."/>
            <person name="Picardeau M."/>
        </authorList>
    </citation>
    <scope>NUCLEOTIDE SEQUENCE [LARGE SCALE GENOMIC DNA]</scope>
    <source>
        <strain evidence="4">201800265</strain>
    </source>
</reference>
<evidence type="ECO:0000313" key="5">
    <source>
        <dbReference type="Proteomes" id="UP000297871"/>
    </source>
</evidence>
<dbReference type="GO" id="GO:0016787">
    <property type="term" value="F:hydrolase activity"/>
    <property type="evidence" value="ECO:0007669"/>
    <property type="project" value="InterPro"/>
</dbReference>
<dbReference type="OrthoDB" id="800100at2"/>
<protein>
    <submittedName>
        <fullName evidence="4">Metallophosphoesterase</fullName>
    </submittedName>
</protein>
<accession>A0A4R9JBJ6</accession>
<comment type="caution">
    <text evidence="4">The sequence shown here is derived from an EMBL/GenBank/DDBJ whole genome shotgun (WGS) entry which is preliminary data.</text>
</comment>
<keyword evidence="5" id="KW-1185">Reference proteome</keyword>
<dbReference type="EMBL" id="RQFY01000001">
    <property type="protein sequence ID" value="TGL36827.1"/>
    <property type="molecule type" value="Genomic_DNA"/>
</dbReference>
<dbReference type="InterPro" id="IPR057123">
    <property type="entry name" value="STAND_NTPase4_dom"/>
</dbReference>
<organism evidence="4 5">
    <name type="scientific">Leptospira koniambonensis</name>
    <dbReference type="NCBI Taxonomy" id="2484950"/>
    <lineage>
        <taxon>Bacteria</taxon>
        <taxon>Pseudomonadati</taxon>
        <taxon>Spirochaetota</taxon>
        <taxon>Spirochaetia</taxon>
        <taxon>Leptospirales</taxon>
        <taxon>Leptospiraceae</taxon>
        <taxon>Leptospira</taxon>
    </lineage>
</organism>
<dbReference type="SUPFAM" id="SSF56300">
    <property type="entry name" value="Metallo-dependent phosphatases"/>
    <property type="match status" value="1"/>
</dbReference>
<dbReference type="AlphaFoldDB" id="A0A4R9JBJ6"/>
<dbReference type="Pfam" id="PF24406">
    <property type="entry name" value="nSTAND_NTPase4"/>
    <property type="match status" value="1"/>
</dbReference>
<dbReference type="InterPro" id="IPR027417">
    <property type="entry name" value="P-loop_NTPase"/>
</dbReference>
<dbReference type="SUPFAM" id="SSF52540">
    <property type="entry name" value="P-loop containing nucleoside triphosphate hydrolases"/>
    <property type="match status" value="1"/>
</dbReference>
<dbReference type="Pfam" id="PF00149">
    <property type="entry name" value="Metallophos"/>
    <property type="match status" value="1"/>
</dbReference>
<feature type="domain" description="Calcineurin-like phosphoesterase" evidence="2">
    <location>
        <begin position="5"/>
        <end position="235"/>
    </location>
</feature>
<dbReference type="InterPro" id="IPR004843">
    <property type="entry name" value="Calcineurin-like_PHP"/>
</dbReference>
<sequence length="1016" mass="117499">MKIGLLHLTDIHFSPTTNVQPKIESIKNIVNSNFISIEKLYIAVTGDIAEKGSTKEYLVAEDFFRKLIEGLKAVQPSLAIEILFVPGNHDCNFESESDLRKSIINNISYNSLGSDNSVIDCALSVQSEFWEYYSKFRSIPENKLYYRVEDKIGNFAICFHCYNTAWMSNLKEKPGTLFFPVKNFQADGQNFHLDIGLYHHPINWFTPKTEENNKIEFQLFLEKTCSIQLVGHEHIATGSAAENLDKIEYTICISGQNFNLKNQPGSCGFNLIEVDLLNEDLKYTKYSWDGEIFISSESKKINYSKKEKRELIIKKEFLSKIAEIGIPLNINSHKLKLGDIFIYPHLERMGVEDTKIDEYTESGDLLSDSDLQYCILEGESQSGKSSLLKTIFTRFYEKGVYPILIDGTEIKNVESDQFIKNSLNRIYETSSKLYDRYKQLPKSEKVILIDNFHRMKGGSELKQDFLRKLTEKFSNVILTIDTANGILPFVHSEFSNYKSFKIKAFGYKKRNEIIEKYLKLQDNTSIIDEEKFLKKIQNTYEQIGNLLGNEVLPSYPVFLLTLLHALSNASYELKETSFAYCYQTLLTLALVGKAKVENEDLSVYFNFLESLSYKLFTLPKYQISEADYIGFQAEYAKKWILPDASRVTQKLVDSQILRNENGTYEFGYKYIFYYLVAKYLAKRIAFEDGKEAIKSLFENLEAEINANILVFITHHNIDSSFIQDSVLHAMLSFSETKEITLDKDCHSYLQIGDIIESIKNDVIDASRNKPLEERKKALQAQDSANRETERRNVDASTINQEIRDTMMPFLKAFRLMDIVGQIAKNRKGSLQKDELSNMIKEIYLNGFRMISSFGGILSAEKDLITEEIKLKFEKEREEKYKDKKWMLEKSEDEDKISKRIKVFFNLITLETCLSVFAKIIQATGMRDLKEIYMEVAKEIGTPAAKLVSFSINSYFNKVTSEDVKELAEEFKDNFVALFILKARVKSYIYYNYVDHREKMKLAQILDMKIINNRKTH</sequence>
<proteinExistence type="predicted"/>
<dbReference type="Gene3D" id="3.60.21.10">
    <property type="match status" value="1"/>
</dbReference>
<dbReference type="InterPro" id="IPR029052">
    <property type="entry name" value="Metallo-depent_PP-like"/>
</dbReference>
<name>A0A4R9JBJ6_9LEPT</name>
<feature type="compositionally biased region" description="Basic and acidic residues" evidence="1">
    <location>
        <begin position="784"/>
        <end position="793"/>
    </location>
</feature>
<gene>
    <name evidence="4" type="ORF">EHQ52_02820</name>
</gene>
<feature type="domain" description="STAND NTPase 4 small alpha/beta" evidence="3">
    <location>
        <begin position="621"/>
        <end position="676"/>
    </location>
</feature>
<dbReference type="Gene3D" id="3.40.50.300">
    <property type="entry name" value="P-loop containing nucleotide triphosphate hydrolases"/>
    <property type="match status" value="1"/>
</dbReference>
<dbReference type="Proteomes" id="UP000297871">
    <property type="component" value="Unassembled WGS sequence"/>
</dbReference>
<evidence type="ECO:0000256" key="1">
    <source>
        <dbReference type="SAM" id="MobiDB-lite"/>
    </source>
</evidence>